<gene>
    <name evidence="2" type="ORF">CERSUDRAFT_101142</name>
</gene>
<evidence type="ECO:0000256" key="1">
    <source>
        <dbReference type="SAM" id="MobiDB-lite"/>
    </source>
</evidence>
<organism evidence="2 3">
    <name type="scientific">Ceriporiopsis subvermispora (strain B)</name>
    <name type="common">White-rot fungus</name>
    <name type="synonym">Gelatoporia subvermispora</name>
    <dbReference type="NCBI Taxonomy" id="914234"/>
    <lineage>
        <taxon>Eukaryota</taxon>
        <taxon>Fungi</taxon>
        <taxon>Dikarya</taxon>
        <taxon>Basidiomycota</taxon>
        <taxon>Agaricomycotina</taxon>
        <taxon>Agaricomycetes</taxon>
        <taxon>Polyporales</taxon>
        <taxon>Gelatoporiaceae</taxon>
        <taxon>Gelatoporia</taxon>
    </lineage>
</organism>
<keyword evidence="3" id="KW-1185">Reference proteome</keyword>
<protein>
    <submittedName>
        <fullName evidence="2">Uncharacterized protein</fullName>
    </submittedName>
</protein>
<dbReference type="EMBL" id="KB445925">
    <property type="protein sequence ID" value="EMD30639.1"/>
    <property type="molecule type" value="Genomic_DNA"/>
</dbReference>
<dbReference type="AlphaFoldDB" id="M2P5W3"/>
<feature type="region of interest" description="Disordered" evidence="1">
    <location>
        <begin position="1"/>
        <end position="299"/>
    </location>
</feature>
<proteinExistence type="predicted"/>
<sequence>MYPVLQRESGRGGGRGCSRKIAPATAIDNNNNNNDDDEVAEDQEEVKEVEIVDEPVNVQPRRSLPGGRSRGSKASDPANHTATRDNTDVQESTSVTSSTNSGGQGQTSKRNSDTTFDGPQRSSKRSRPSPQQDVFDSNIDNTSTSSGSKKRSSPGDDSDPDNHPSSKHKRLRANENAQSSKTVENDETSYDVMSTEPPSAARSRLNRRQSLFGLDSPRIQGSRRPIPIIITGTPAPPPRNGRPTAPANLMLSPTPARIYEARDDGPSGLFESDEEPERQAAMSSPLKSVEHRKTNSGYG</sequence>
<evidence type="ECO:0000313" key="2">
    <source>
        <dbReference type="EMBL" id="EMD30639.1"/>
    </source>
</evidence>
<name>M2P5W3_CERS8</name>
<reference evidence="2 3" key="1">
    <citation type="journal article" date="2012" name="Proc. Natl. Acad. Sci. U.S.A.">
        <title>Comparative genomics of Ceriporiopsis subvermispora and Phanerochaete chrysosporium provide insight into selective ligninolysis.</title>
        <authorList>
            <person name="Fernandez-Fueyo E."/>
            <person name="Ruiz-Duenas F.J."/>
            <person name="Ferreira P."/>
            <person name="Floudas D."/>
            <person name="Hibbett D.S."/>
            <person name="Canessa P."/>
            <person name="Larrondo L.F."/>
            <person name="James T.Y."/>
            <person name="Seelenfreund D."/>
            <person name="Lobos S."/>
            <person name="Polanco R."/>
            <person name="Tello M."/>
            <person name="Honda Y."/>
            <person name="Watanabe T."/>
            <person name="Watanabe T."/>
            <person name="Ryu J.S."/>
            <person name="Kubicek C.P."/>
            <person name="Schmoll M."/>
            <person name="Gaskell J."/>
            <person name="Hammel K.E."/>
            <person name="St John F.J."/>
            <person name="Vanden Wymelenberg A."/>
            <person name="Sabat G."/>
            <person name="Splinter BonDurant S."/>
            <person name="Syed K."/>
            <person name="Yadav J.S."/>
            <person name="Doddapaneni H."/>
            <person name="Subramanian V."/>
            <person name="Lavin J.L."/>
            <person name="Oguiza J.A."/>
            <person name="Perez G."/>
            <person name="Pisabarro A.G."/>
            <person name="Ramirez L."/>
            <person name="Santoyo F."/>
            <person name="Master E."/>
            <person name="Coutinho P.M."/>
            <person name="Henrissat B."/>
            <person name="Lombard V."/>
            <person name="Magnuson J.K."/>
            <person name="Kuees U."/>
            <person name="Hori C."/>
            <person name="Igarashi K."/>
            <person name="Samejima M."/>
            <person name="Held B.W."/>
            <person name="Barry K.W."/>
            <person name="LaButti K.M."/>
            <person name="Lapidus A."/>
            <person name="Lindquist E.A."/>
            <person name="Lucas S.M."/>
            <person name="Riley R."/>
            <person name="Salamov A.A."/>
            <person name="Hoffmeister D."/>
            <person name="Schwenk D."/>
            <person name="Hadar Y."/>
            <person name="Yarden O."/>
            <person name="de Vries R.P."/>
            <person name="Wiebenga A."/>
            <person name="Stenlid J."/>
            <person name="Eastwood D."/>
            <person name="Grigoriev I.V."/>
            <person name="Berka R.M."/>
            <person name="Blanchette R.A."/>
            <person name="Kersten P."/>
            <person name="Martinez A.T."/>
            <person name="Vicuna R."/>
            <person name="Cullen D."/>
        </authorList>
    </citation>
    <scope>NUCLEOTIDE SEQUENCE [LARGE SCALE GENOMIC DNA]</scope>
    <source>
        <strain evidence="2 3">B</strain>
    </source>
</reference>
<feature type="compositionally biased region" description="Acidic residues" evidence="1">
    <location>
        <begin position="34"/>
        <end position="53"/>
    </location>
</feature>
<feature type="compositionally biased region" description="Low complexity" evidence="1">
    <location>
        <begin position="90"/>
        <end position="101"/>
    </location>
</feature>
<evidence type="ECO:0000313" key="3">
    <source>
        <dbReference type="Proteomes" id="UP000016930"/>
    </source>
</evidence>
<accession>M2P5W3</accession>
<dbReference type="HOGENOM" id="CLU_930662_0_0_1"/>
<dbReference type="Proteomes" id="UP000016930">
    <property type="component" value="Unassembled WGS sequence"/>
</dbReference>
<feature type="compositionally biased region" description="Low complexity" evidence="1">
    <location>
        <begin position="54"/>
        <end position="67"/>
    </location>
</feature>